<reference evidence="2 3" key="1">
    <citation type="submission" date="2019-11" db="EMBL/GenBank/DDBJ databases">
        <title>Whole genome sequencing identifies a novel species of the genus Arsenicicoccus isolated from human blood.</title>
        <authorList>
            <person name="Jeong J.H."/>
            <person name="Kweon O.J."/>
            <person name="Kim H.R."/>
            <person name="Kim T.-H."/>
            <person name="Ha S.-M."/>
            <person name="Lee M.-K."/>
        </authorList>
    </citation>
    <scope>NUCLEOTIDE SEQUENCE [LARGE SCALE GENOMIC DNA]</scope>
    <source>
        <strain evidence="2 3">MKL-02</strain>
    </source>
</reference>
<protein>
    <submittedName>
        <fullName evidence="2">Methyltransferase domain-containing protein</fullName>
    </submittedName>
</protein>
<keyword evidence="2" id="KW-0489">Methyltransferase</keyword>
<sequence length="274" mass="28969">MTTTPSTTPSADRELKSAHAAMWALGDYPAIAAEITLPLAPVLVDACRVGSGQRVLDVAAGTGNAALEAARRGAVATASDLTPRLLDSGREHAADAVRWVEADAEDLPFDDGEFDVVMSAIGVMFAPHHDRSSAELVRVCRPGGTIGVLSWTPAGFVGQMFAALKPYAAPPPPGASPAPLWGDPAHVAALFGDRVRLGEAQERSLRVDRFDGPAAFREYFKANYGPTIAVYRRIGDDPEAVAALDAALDELYLRNVAADGSTDWGYLVWTGTRV</sequence>
<dbReference type="PANTHER" id="PTHR43591">
    <property type="entry name" value="METHYLTRANSFERASE"/>
    <property type="match status" value="1"/>
</dbReference>
<proteinExistence type="predicted"/>
<keyword evidence="2" id="KW-0808">Transferase</keyword>
<dbReference type="Proteomes" id="UP000431092">
    <property type="component" value="Unassembled WGS sequence"/>
</dbReference>
<gene>
    <name evidence="2" type="ORF">GGG17_15060</name>
</gene>
<organism evidence="2 3">
    <name type="scientific">Arsenicicoccus cauae</name>
    <dbReference type="NCBI Taxonomy" id="2663847"/>
    <lineage>
        <taxon>Bacteria</taxon>
        <taxon>Bacillati</taxon>
        <taxon>Actinomycetota</taxon>
        <taxon>Actinomycetes</taxon>
        <taxon>Micrococcales</taxon>
        <taxon>Intrasporangiaceae</taxon>
        <taxon>Arsenicicoccus</taxon>
    </lineage>
</organism>
<name>A0A6I3IHR3_9MICO</name>
<dbReference type="InterPro" id="IPR029063">
    <property type="entry name" value="SAM-dependent_MTases_sf"/>
</dbReference>
<dbReference type="PANTHER" id="PTHR43591:SF24">
    <property type="entry name" value="2-METHOXY-6-POLYPRENYL-1,4-BENZOQUINOL METHYLASE, MITOCHONDRIAL"/>
    <property type="match status" value="1"/>
</dbReference>
<evidence type="ECO:0000313" key="3">
    <source>
        <dbReference type="Proteomes" id="UP000431092"/>
    </source>
</evidence>
<dbReference type="Pfam" id="PF08241">
    <property type="entry name" value="Methyltransf_11"/>
    <property type="match status" value="1"/>
</dbReference>
<dbReference type="EMBL" id="WLVL01000050">
    <property type="protein sequence ID" value="MTB73257.1"/>
    <property type="molecule type" value="Genomic_DNA"/>
</dbReference>
<dbReference type="GO" id="GO:0008757">
    <property type="term" value="F:S-adenosylmethionine-dependent methyltransferase activity"/>
    <property type="evidence" value="ECO:0007669"/>
    <property type="project" value="InterPro"/>
</dbReference>
<feature type="domain" description="Methyltransferase type 11" evidence="1">
    <location>
        <begin position="56"/>
        <end position="146"/>
    </location>
</feature>
<accession>A0A6I3IHR3</accession>
<evidence type="ECO:0000313" key="2">
    <source>
        <dbReference type="EMBL" id="MTB73257.1"/>
    </source>
</evidence>
<dbReference type="GO" id="GO:0032259">
    <property type="term" value="P:methylation"/>
    <property type="evidence" value="ECO:0007669"/>
    <property type="project" value="UniProtKB-KW"/>
</dbReference>
<keyword evidence="3" id="KW-1185">Reference proteome</keyword>
<dbReference type="SUPFAM" id="SSF53335">
    <property type="entry name" value="S-adenosyl-L-methionine-dependent methyltransferases"/>
    <property type="match status" value="1"/>
</dbReference>
<evidence type="ECO:0000259" key="1">
    <source>
        <dbReference type="Pfam" id="PF08241"/>
    </source>
</evidence>
<dbReference type="InterPro" id="IPR013216">
    <property type="entry name" value="Methyltransf_11"/>
</dbReference>
<comment type="caution">
    <text evidence="2">The sequence shown here is derived from an EMBL/GenBank/DDBJ whole genome shotgun (WGS) entry which is preliminary data.</text>
</comment>
<dbReference type="CDD" id="cd02440">
    <property type="entry name" value="AdoMet_MTases"/>
    <property type="match status" value="1"/>
</dbReference>
<dbReference type="Gene3D" id="3.40.50.150">
    <property type="entry name" value="Vaccinia Virus protein VP39"/>
    <property type="match status" value="1"/>
</dbReference>
<dbReference type="AlphaFoldDB" id="A0A6I3IHR3"/>